<feature type="compositionally biased region" description="Basic and acidic residues" evidence="1">
    <location>
        <begin position="45"/>
        <end position="61"/>
    </location>
</feature>
<dbReference type="WBParaSite" id="ECPE_0001066901-mRNA-1">
    <property type="protein sequence ID" value="ECPE_0001066901-mRNA-1"/>
    <property type="gene ID" value="ECPE_0001066901"/>
</dbReference>
<dbReference type="InterPro" id="IPR017956">
    <property type="entry name" value="AT_hook_DNA-bd_motif"/>
</dbReference>
<feature type="compositionally biased region" description="Polar residues" evidence="1">
    <location>
        <begin position="260"/>
        <end position="277"/>
    </location>
</feature>
<sequence length="584" mass="61860">LFPDTSQQSNIPGTYDVSSVGEVQPCLVDDTSAKYKASGTNSHLSDSDVRSDYSLDRDHKLGPPQPGLTNFGNNIASATLPQLHEYALHHHQFLQQQSLATGMSGIPIKRKRGRPRKYATMHVLHSTQNHTRAIQPFSPPCTTPSVTGQQSTPVPSPTLPNPPYPYSTVLLGQTQAAMTSPPALNRYAPLTVSTPAQPGGMILTSVTNVPNNNCQSGHTITISSDPILVPQNNNNMTEQSSVLVRPPSPMTVSIAEANGPSSTGNGMVLSPQSTSTEPAVHQRSTDSSQTPYTISPAVVSASTTPALPASVYPPVDFCSAQHTLNGLIPYVNGLVPPQAPIPSPKLPDPAISSSVLGWCTDSLSLNGSYQLTLAAQSNTSMLVPAFPEIPGRRYSFPSAPDHPGVSRTHHPSGATSGTWFSTDIELMDRLLPQASAALRAARGAGLPGPHSWSTSMVGNFVSTLPGCKQFANKFVENEIDGAALLCLEQHDLMQILGMKLGPAVKVFSAIQTLRRSLMATPLTELGLEQPGTMEAASSCFSVTHSLHTEVNVPSSSNAFAYSDQKSVVPLNDSTRVSVSNQSIS</sequence>
<feature type="region of interest" description="Disordered" evidence="1">
    <location>
        <begin position="260"/>
        <end position="292"/>
    </location>
</feature>
<evidence type="ECO:0000259" key="2">
    <source>
        <dbReference type="PROSITE" id="PS50105"/>
    </source>
</evidence>
<accession>A0A183AUK2</accession>
<dbReference type="GO" id="GO:0045892">
    <property type="term" value="P:negative regulation of DNA-templated transcription"/>
    <property type="evidence" value="ECO:0007669"/>
    <property type="project" value="TreeGrafter"/>
</dbReference>
<reference evidence="3" key="1">
    <citation type="submission" date="2016-06" db="UniProtKB">
        <authorList>
            <consortium name="WormBaseParasite"/>
        </authorList>
    </citation>
    <scope>IDENTIFICATION</scope>
</reference>
<protein>
    <submittedName>
        <fullName evidence="3">SAM domain-containing protein</fullName>
    </submittedName>
</protein>
<dbReference type="InterPro" id="IPR013761">
    <property type="entry name" value="SAM/pointed_sf"/>
</dbReference>
<dbReference type="InterPro" id="IPR050548">
    <property type="entry name" value="PcG_chromatin_remod_factors"/>
</dbReference>
<dbReference type="GO" id="GO:0042393">
    <property type="term" value="F:histone binding"/>
    <property type="evidence" value="ECO:0007669"/>
    <property type="project" value="TreeGrafter"/>
</dbReference>
<dbReference type="InterPro" id="IPR001660">
    <property type="entry name" value="SAM"/>
</dbReference>
<dbReference type="Pfam" id="PF02178">
    <property type="entry name" value="AT_hook"/>
    <property type="match status" value="1"/>
</dbReference>
<dbReference type="GO" id="GO:0003677">
    <property type="term" value="F:DNA binding"/>
    <property type="evidence" value="ECO:0007669"/>
    <property type="project" value="InterPro"/>
</dbReference>
<dbReference type="SUPFAM" id="SSF47769">
    <property type="entry name" value="SAM/Pointed domain"/>
    <property type="match status" value="1"/>
</dbReference>
<evidence type="ECO:0000256" key="1">
    <source>
        <dbReference type="SAM" id="MobiDB-lite"/>
    </source>
</evidence>
<dbReference type="PROSITE" id="PS50105">
    <property type="entry name" value="SAM_DOMAIN"/>
    <property type="match status" value="1"/>
</dbReference>
<feature type="domain" description="SAM" evidence="2">
    <location>
        <begin position="452"/>
        <end position="516"/>
    </location>
</feature>
<proteinExistence type="predicted"/>
<dbReference type="PANTHER" id="PTHR12247">
    <property type="entry name" value="POLYCOMB GROUP PROTEIN"/>
    <property type="match status" value="1"/>
</dbReference>
<dbReference type="Gene3D" id="1.10.150.50">
    <property type="entry name" value="Transcription Factor, Ets-1"/>
    <property type="match status" value="1"/>
</dbReference>
<dbReference type="Pfam" id="PF00536">
    <property type="entry name" value="SAM_1"/>
    <property type="match status" value="1"/>
</dbReference>
<dbReference type="GO" id="GO:0003682">
    <property type="term" value="F:chromatin binding"/>
    <property type="evidence" value="ECO:0007669"/>
    <property type="project" value="TreeGrafter"/>
</dbReference>
<dbReference type="PANTHER" id="PTHR12247:SF131">
    <property type="entry name" value="LD05287P"/>
    <property type="match status" value="1"/>
</dbReference>
<dbReference type="AlphaFoldDB" id="A0A183AUK2"/>
<dbReference type="SMART" id="SM00454">
    <property type="entry name" value="SAM"/>
    <property type="match status" value="1"/>
</dbReference>
<name>A0A183AUK2_9TREM</name>
<feature type="region of interest" description="Disordered" evidence="1">
    <location>
        <begin position="36"/>
        <end position="69"/>
    </location>
</feature>
<evidence type="ECO:0000313" key="3">
    <source>
        <dbReference type="WBParaSite" id="ECPE_0001066901-mRNA-1"/>
    </source>
</evidence>
<organism evidence="3">
    <name type="scientific">Echinostoma caproni</name>
    <dbReference type="NCBI Taxonomy" id="27848"/>
    <lineage>
        <taxon>Eukaryota</taxon>
        <taxon>Metazoa</taxon>
        <taxon>Spiralia</taxon>
        <taxon>Lophotrochozoa</taxon>
        <taxon>Platyhelminthes</taxon>
        <taxon>Trematoda</taxon>
        <taxon>Digenea</taxon>
        <taxon>Plagiorchiida</taxon>
        <taxon>Echinostomata</taxon>
        <taxon>Echinostomatoidea</taxon>
        <taxon>Echinostomatidae</taxon>
        <taxon>Echinostoma</taxon>
    </lineage>
</organism>
<dbReference type="GO" id="GO:0005634">
    <property type="term" value="C:nucleus"/>
    <property type="evidence" value="ECO:0007669"/>
    <property type="project" value="TreeGrafter"/>
</dbReference>